<name>A0A266LVC4_PSEFR</name>
<organism evidence="1 2">
    <name type="scientific">Pseudomonas fragi</name>
    <dbReference type="NCBI Taxonomy" id="296"/>
    <lineage>
        <taxon>Bacteria</taxon>
        <taxon>Pseudomonadati</taxon>
        <taxon>Pseudomonadota</taxon>
        <taxon>Gammaproteobacteria</taxon>
        <taxon>Pseudomonadales</taxon>
        <taxon>Pseudomonadaceae</taxon>
        <taxon>Pseudomonas</taxon>
    </lineage>
</organism>
<evidence type="ECO:0000313" key="2">
    <source>
        <dbReference type="Proteomes" id="UP000216113"/>
    </source>
</evidence>
<accession>A0A266LVC4</accession>
<proteinExistence type="predicted"/>
<dbReference type="AlphaFoldDB" id="A0A266LVC4"/>
<reference evidence="1 2" key="1">
    <citation type="submission" date="2017-08" db="EMBL/GenBank/DDBJ databases">
        <title>Genomic and metabolic characterisation of spoilage-associated Pseudomonas species.</title>
        <authorList>
            <person name="Stanborough T."/>
            <person name="Fegan N."/>
            <person name="Powell S.M."/>
            <person name="Singh T."/>
            <person name="Tamplin M.L."/>
            <person name="Chandry P.S."/>
        </authorList>
    </citation>
    <scope>NUCLEOTIDE SEQUENCE [LARGE SCALE GENOMIC DNA]</scope>
    <source>
        <strain evidence="1 2">F1820</strain>
    </source>
</reference>
<dbReference type="RefSeq" id="WP_095029488.1">
    <property type="nucleotide sequence ID" value="NZ_NQKL01000008.1"/>
</dbReference>
<protein>
    <submittedName>
        <fullName evidence="1">Uncharacterized protein</fullName>
    </submittedName>
</protein>
<comment type="caution">
    <text evidence="1">The sequence shown here is derived from an EMBL/GenBank/DDBJ whole genome shotgun (WGS) entry which is preliminary data.</text>
</comment>
<dbReference type="Proteomes" id="UP000216113">
    <property type="component" value="Unassembled WGS sequence"/>
</dbReference>
<gene>
    <name evidence="1" type="ORF">CJF43_12705</name>
</gene>
<dbReference type="EMBL" id="NQKL01000008">
    <property type="protein sequence ID" value="OZY41610.1"/>
    <property type="molecule type" value="Genomic_DNA"/>
</dbReference>
<sequence>MPLPVTPNYERRLSELRRISPDIAALTERIPLDLRPQVLATSTDTLEAQLLDHLQAMALLQARSVTLFTVWLGAVVSAGPLTHQQAAVFVHEAANLGASLEVVHE</sequence>
<evidence type="ECO:0000313" key="1">
    <source>
        <dbReference type="EMBL" id="OZY41610.1"/>
    </source>
</evidence>